<dbReference type="InterPro" id="IPR001670">
    <property type="entry name" value="ADH_Fe/GldA"/>
</dbReference>
<dbReference type="Gene3D" id="1.20.1090.10">
    <property type="entry name" value="Dehydroquinate synthase-like - alpha domain"/>
    <property type="match status" value="1"/>
</dbReference>
<gene>
    <name evidence="6" type="ORF">ABE28_012165</name>
</gene>
<dbReference type="CDD" id="cd14863">
    <property type="entry name" value="Fe-ADH-like"/>
    <property type="match status" value="1"/>
</dbReference>
<dbReference type="GO" id="GO:0046872">
    <property type="term" value="F:metal ion binding"/>
    <property type="evidence" value="ECO:0007669"/>
    <property type="project" value="InterPro"/>
</dbReference>
<keyword evidence="7" id="KW-1185">Reference proteome</keyword>
<accession>A0A1B3XPF9</accession>
<evidence type="ECO:0000259" key="4">
    <source>
        <dbReference type="Pfam" id="PF00465"/>
    </source>
</evidence>
<evidence type="ECO:0000313" key="6">
    <source>
        <dbReference type="EMBL" id="AOH55105.1"/>
    </source>
</evidence>
<evidence type="ECO:0000259" key="5">
    <source>
        <dbReference type="Pfam" id="PF25137"/>
    </source>
</evidence>
<dbReference type="PANTHER" id="PTHR11496">
    <property type="entry name" value="ALCOHOL DEHYDROGENASE"/>
    <property type="match status" value="1"/>
</dbReference>
<dbReference type="Pfam" id="PF25137">
    <property type="entry name" value="ADH_Fe_C"/>
    <property type="match status" value="1"/>
</dbReference>
<evidence type="ECO:0000256" key="3">
    <source>
        <dbReference type="ARBA" id="ARBA00023027"/>
    </source>
</evidence>
<dbReference type="Proteomes" id="UP000077926">
    <property type="component" value="Chromosome"/>
</dbReference>
<dbReference type="EMBL" id="CP017080">
    <property type="protein sequence ID" value="AOH55105.1"/>
    <property type="molecule type" value="Genomic_DNA"/>
</dbReference>
<name>A0A1B3XPF9_9BACI</name>
<comment type="similarity">
    <text evidence="1">Belongs to the iron-containing alcohol dehydrogenase family.</text>
</comment>
<keyword evidence="2" id="KW-0560">Oxidoreductase</keyword>
<evidence type="ECO:0000256" key="1">
    <source>
        <dbReference type="ARBA" id="ARBA00007358"/>
    </source>
</evidence>
<feature type="domain" description="Alcohol dehydrogenase iron-type/glycerol dehydrogenase GldA" evidence="4">
    <location>
        <begin position="14"/>
        <end position="193"/>
    </location>
</feature>
<organism evidence="6 7">
    <name type="scientific">Peribacillus muralis</name>
    <dbReference type="NCBI Taxonomy" id="264697"/>
    <lineage>
        <taxon>Bacteria</taxon>
        <taxon>Bacillati</taxon>
        <taxon>Bacillota</taxon>
        <taxon>Bacilli</taxon>
        <taxon>Bacillales</taxon>
        <taxon>Bacillaceae</taxon>
        <taxon>Peribacillus</taxon>
    </lineage>
</organism>
<dbReference type="FunFam" id="3.40.50.1970:FF:000003">
    <property type="entry name" value="Alcohol dehydrogenase, iron-containing"/>
    <property type="match status" value="1"/>
</dbReference>
<dbReference type="InterPro" id="IPR018211">
    <property type="entry name" value="ADH_Fe_CS"/>
</dbReference>
<dbReference type="PROSITE" id="PS00913">
    <property type="entry name" value="ADH_IRON_1"/>
    <property type="match status" value="1"/>
</dbReference>
<dbReference type="SUPFAM" id="SSF56796">
    <property type="entry name" value="Dehydroquinate synthase-like"/>
    <property type="match status" value="1"/>
</dbReference>
<dbReference type="STRING" id="264697.ABE28_012165"/>
<dbReference type="InterPro" id="IPR039697">
    <property type="entry name" value="Alcohol_dehydrogenase_Fe"/>
</dbReference>
<dbReference type="InterPro" id="IPR056798">
    <property type="entry name" value="ADH_Fe_C"/>
</dbReference>
<dbReference type="Gene3D" id="3.40.50.1970">
    <property type="match status" value="1"/>
</dbReference>
<proteinExistence type="inferred from homology"/>
<dbReference type="OrthoDB" id="9815791at2"/>
<evidence type="ECO:0000256" key="2">
    <source>
        <dbReference type="ARBA" id="ARBA00023002"/>
    </source>
</evidence>
<keyword evidence="3" id="KW-0520">NAD</keyword>
<protein>
    <submittedName>
        <fullName evidence="6">Alcohol dehydrogenase</fullName>
    </submittedName>
</protein>
<dbReference type="AlphaFoldDB" id="A0A1B3XPF9"/>
<dbReference type="KEGG" id="bmur:ABE28_012165"/>
<sequence>MGLDSLSNFWLRSSIYSGSNSRSLIPGLFKGLGAKRILLVSDEGLKNAGVVKKVTEVFEDPTLNAGPEIVGEFLKVTQDAGSNCVNEALNYAREVQADAILAVGGGSVMDTAKALKFGLFKGITEINDAIPRGYLYEGFPKAQPMNIPHISVATTAGTGSEVSPIAVIYNEDIKVKMNIYNVYLSSDMAILDPNLTVGLPAHITAFTGADALTHAIEAIVSPQATSVTDAYAFQAIRVIEENLPIAVKDGMNIEARMEMLHGSMMGITAFSSALNAIPIHNFAHAYGALFRIPHGLANAVFLPVVMESIPDLYVPKIRLIAEAFKVKFDDEDAKDILANVIEKLRFFMSDLGLPSDFSDYQVSQLDVEKIVKAVMKDPAAANFPMSAELIKSVASRVAPVGIN</sequence>
<feature type="domain" description="Fe-containing alcohol dehydrogenase-like C-terminal" evidence="5">
    <location>
        <begin position="204"/>
        <end position="385"/>
    </location>
</feature>
<dbReference type="RefSeq" id="WP_064465307.1">
    <property type="nucleotide sequence ID" value="NZ_CP017080.1"/>
</dbReference>
<evidence type="ECO:0000313" key="7">
    <source>
        <dbReference type="Proteomes" id="UP000077926"/>
    </source>
</evidence>
<reference evidence="6 7" key="1">
    <citation type="submission" date="2016-08" db="EMBL/GenBank/DDBJ databases">
        <title>Complete genome sequence of Bacillus muralis G25-68, a strain with toxicity to nematodes.</title>
        <authorList>
            <person name="Zheng Z."/>
        </authorList>
    </citation>
    <scope>NUCLEOTIDE SEQUENCE [LARGE SCALE GENOMIC DNA]</scope>
    <source>
        <strain evidence="6 7">G25-68</strain>
    </source>
</reference>
<dbReference type="PANTHER" id="PTHR11496:SF102">
    <property type="entry name" value="ALCOHOL DEHYDROGENASE 4"/>
    <property type="match status" value="1"/>
</dbReference>
<dbReference type="Pfam" id="PF00465">
    <property type="entry name" value="Fe-ADH"/>
    <property type="match status" value="1"/>
</dbReference>
<dbReference type="GO" id="GO:0004022">
    <property type="term" value="F:alcohol dehydrogenase (NAD+) activity"/>
    <property type="evidence" value="ECO:0007669"/>
    <property type="project" value="TreeGrafter"/>
</dbReference>